<dbReference type="PROSITE" id="PS50931">
    <property type="entry name" value="HTH_LYSR"/>
    <property type="match status" value="1"/>
</dbReference>
<keyword evidence="2" id="KW-0805">Transcription regulation</keyword>
<dbReference type="NCBIfam" id="NF040786">
    <property type="entry name" value="LysR_Sec_metab"/>
    <property type="match status" value="1"/>
</dbReference>
<dbReference type="InterPro" id="IPR047788">
    <property type="entry name" value="LysR-like_Sec_metab"/>
</dbReference>
<dbReference type="AlphaFoldDB" id="A0A366EJJ5"/>
<comment type="caution">
    <text evidence="6">The sequence shown here is derived from an EMBL/GenBank/DDBJ whole genome shotgun (WGS) entry which is preliminary data.</text>
</comment>
<dbReference type="Pfam" id="PF03466">
    <property type="entry name" value="LysR_substrate"/>
    <property type="match status" value="1"/>
</dbReference>
<evidence type="ECO:0000256" key="3">
    <source>
        <dbReference type="ARBA" id="ARBA00023125"/>
    </source>
</evidence>
<dbReference type="PANTHER" id="PTHR30126:SF64">
    <property type="entry name" value="HTH-TYPE TRANSCRIPTIONAL REGULATOR CITR"/>
    <property type="match status" value="1"/>
</dbReference>
<dbReference type="InterPro" id="IPR036388">
    <property type="entry name" value="WH-like_DNA-bd_sf"/>
</dbReference>
<dbReference type="InterPro" id="IPR005119">
    <property type="entry name" value="LysR_subst-bd"/>
</dbReference>
<evidence type="ECO:0000256" key="4">
    <source>
        <dbReference type="ARBA" id="ARBA00023163"/>
    </source>
</evidence>
<reference evidence="6 7" key="1">
    <citation type="submission" date="2018-06" db="EMBL/GenBank/DDBJ databases">
        <title>Freshwater and sediment microbial communities from various areas in North America, analyzing microbe dynamics in response to fracking.</title>
        <authorList>
            <person name="Lamendella R."/>
        </authorList>
    </citation>
    <scope>NUCLEOTIDE SEQUENCE [LARGE SCALE GENOMIC DNA]</scope>
    <source>
        <strain evidence="6 7">97B</strain>
    </source>
</reference>
<dbReference type="OrthoDB" id="9785745at2"/>
<dbReference type="SUPFAM" id="SSF46785">
    <property type="entry name" value="Winged helix' DNA-binding domain"/>
    <property type="match status" value="1"/>
</dbReference>
<sequence>MNLDYLKVFYVVANNKSFSKTATDLHLSQSSVSIQIKQLEEQWGCQLLERTTKKISLTPAGEILYKKVNQFFALMNETKNELEELKGTVHGDLKIGASLTIGEHILPVLLANFLKAYPRVKPQLKVYNSEQIVEKLLKHEINLGFIESMLSYPTLKQVPFLRDELMIITSPQHPLTQHQHVSIEDFLTLPFIIREKGSGTRQVMEDTLRKGGVDASKLNVILELEHTESIKSSVEAGMGISIISKSAVQKELELQTLKQLTIEGISLYRDLYMIYHEDALQHTSRKLLEFIHSRDGFLVP</sequence>
<accession>A0A366EJJ5</accession>
<dbReference type="InterPro" id="IPR036390">
    <property type="entry name" value="WH_DNA-bd_sf"/>
</dbReference>
<keyword evidence="4" id="KW-0804">Transcription</keyword>
<comment type="similarity">
    <text evidence="1">Belongs to the LysR transcriptional regulatory family.</text>
</comment>
<evidence type="ECO:0000256" key="1">
    <source>
        <dbReference type="ARBA" id="ARBA00009437"/>
    </source>
</evidence>
<dbReference type="GO" id="GO:0000976">
    <property type="term" value="F:transcription cis-regulatory region binding"/>
    <property type="evidence" value="ECO:0007669"/>
    <property type="project" value="TreeGrafter"/>
</dbReference>
<proteinExistence type="inferred from homology"/>
<evidence type="ECO:0000256" key="2">
    <source>
        <dbReference type="ARBA" id="ARBA00023015"/>
    </source>
</evidence>
<dbReference type="EMBL" id="QNRJ01000014">
    <property type="protein sequence ID" value="RBP02504.1"/>
    <property type="molecule type" value="Genomic_DNA"/>
</dbReference>
<dbReference type="CDD" id="cd08420">
    <property type="entry name" value="PBP2_CysL_like"/>
    <property type="match status" value="1"/>
</dbReference>
<dbReference type="RefSeq" id="WP_113970572.1">
    <property type="nucleotide sequence ID" value="NZ_QNRJ01000014.1"/>
</dbReference>
<dbReference type="Gene3D" id="3.40.190.290">
    <property type="match status" value="1"/>
</dbReference>
<gene>
    <name evidence="6" type="ORF">DET59_11467</name>
</gene>
<feature type="domain" description="HTH lysR-type" evidence="5">
    <location>
        <begin position="1"/>
        <end position="58"/>
    </location>
</feature>
<organism evidence="6 7">
    <name type="scientific">Rossellomorea aquimaris</name>
    <dbReference type="NCBI Taxonomy" id="189382"/>
    <lineage>
        <taxon>Bacteria</taxon>
        <taxon>Bacillati</taxon>
        <taxon>Bacillota</taxon>
        <taxon>Bacilli</taxon>
        <taxon>Bacillales</taxon>
        <taxon>Bacillaceae</taxon>
        <taxon>Rossellomorea</taxon>
    </lineage>
</organism>
<evidence type="ECO:0000313" key="6">
    <source>
        <dbReference type="EMBL" id="RBP02504.1"/>
    </source>
</evidence>
<keyword evidence="3 6" id="KW-0238">DNA-binding</keyword>
<evidence type="ECO:0000259" key="5">
    <source>
        <dbReference type="PROSITE" id="PS50931"/>
    </source>
</evidence>
<dbReference type="FunFam" id="1.10.10.10:FF:000001">
    <property type="entry name" value="LysR family transcriptional regulator"/>
    <property type="match status" value="1"/>
</dbReference>
<name>A0A366EJJ5_9BACI</name>
<evidence type="ECO:0000313" key="7">
    <source>
        <dbReference type="Proteomes" id="UP000252118"/>
    </source>
</evidence>
<dbReference type="Gene3D" id="1.10.10.10">
    <property type="entry name" value="Winged helix-like DNA-binding domain superfamily/Winged helix DNA-binding domain"/>
    <property type="match status" value="1"/>
</dbReference>
<dbReference type="GO" id="GO:0003700">
    <property type="term" value="F:DNA-binding transcription factor activity"/>
    <property type="evidence" value="ECO:0007669"/>
    <property type="project" value="InterPro"/>
</dbReference>
<dbReference type="PANTHER" id="PTHR30126">
    <property type="entry name" value="HTH-TYPE TRANSCRIPTIONAL REGULATOR"/>
    <property type="match status" value="1"/>
</dbReference>
<dbReference type="InterPro" id="IPR000847">
    <property type="entry name" value="LysR_HTH_N"/>
</dbReference>
<dbReference type="Proteomes" id="UP000252118">
    <property type="component" value="Unassembled WGS sequence"/>
</dbReference>
<protein>
    <submittedName>
        <fullName evidence="6">DNA-binding transcriptional LysR family regulator</fullName>
    </submittedName>
</protein>
<dbReference type="PRINTS" id="PR00039">
    <property type="entry name" value="HTHLYSR"/>
</dbReference>
<dbReference type="SUPFAM" id="SSF53850">
    <property type="entry name" value="Periplasmic binding protein-like II"/>
    <property type="match status" value="1"/>
</dbReference>
<dbReference type="Pfam" id="PF00126">
    <property type="entry name" value="HTH_1"/>
    <property type="match status" value="1"/>
</dbReference>